<dbReference type="EMBL" id="CAJNOG010008190">
    <property type="protein sequence ID" value="CAF1567987.1"/>
    <property type="molecule type" value="Genomic_DNA"/>
</dbReference>
<reference evidence="2" key="1">
    <citation type="submission" date="2021-02" db="EMBL/GenBank/DDBJ databases">
        <authorList>
            <person name="Nowell W R."/>
        </authorList>
    </citation>
    <scope>NUCLEOTIDE SEQUENCE</scope>
</reference>
<feature type="non-terminal residue" evidence="2">
    <location>
        <position position="1"/>
    </location>
</feature>
<dbReference type="AlphaFoldDB" id="A0A815Y9C5"/>
<evidence type="ECO:0000313" key="3">
    <source>
        <dbReference type="Proteomes" id="UP000663845"/>
    </source>
</evidence>
<evidence type="ECO:0000256" key="1">
    <source>
        <dbReference type="SAM" id="MobiDB-lite"/>
    </source>
</evidence>
<feature type="region of interest" description="Disordered" evidence="1">
    <location>
        <begin position="1"/>
        <end position="20"/>
    </location>
</feature>
<organism evidence="2 3">
    <name type="scientific">Adineta steineri</name>
    <dbReference type="NCBI Taxonomy" id="433720"/>
    <lineage>
        <taxon>Eukaryota</taxon>
        <taxon>Metazoa</taxon>
        <taxon>Spiralia</taxon>
        <taxon>Gnathifera</taxon>
        <taxon>Rotifera</taxon>
        <taxon>Eurotatoria</taxon>
        <taxon>Bdelloidea</taxon>
        <taxon>Adinetida</taxon>
        <taxon>Adinetidae</taxon>
        <taxon>Adineta</taxon>
    </lineage>
</organism>
<comment type="caution">
    <text evidence="2">The sequence shown here is derived from an EMBL/GenBank/DDBJ whole genome shotgun (WGS) entry which is preliminary data.</text>
</comment>
<proteinExistence type="predicted"/>
<accession>A0A815Y9C5</accession>
<name>A0A815Y9C5_9BILA</name>
<gene>
    <name evidence="2" type="ORF">JYZ213_LOCUS47221</name>
</gene>
<dbReference type="Proteomes" id="UP000663845">
    <property type="component" value="Unassembled WGS sequence"/>
</dbReference>
<protein>
    <submittedName>
        <fullName evidence="2">Uncharacterized protein</fullName>
    </submittedName>
</protein>
<sequence length="20" mass="2341">YDKFADTPNNVSNGVKRRMK</sequence>
<evidence type="ECO:0000313" key="2">
    <source>
        <dbReference type="EMBL" id="CAF1567987.1"/>
    </source>
</evidence>